<protein>
    <recommendedName>
        <fullName evidence="2">Right handed beta helix domain-containing protein</fullName>
    </recommendedName>
</protein>
<feature type="region of interest" description="Disordered" evidence="1">
    <location>
        <begin position="33"/>
        <end position="83"/>
    </location>
</feature>
<sequence length="521" mass="55107">MNVMTYRAGNLVSVTQTLLLGIPLTLALGACTDDGGSEDDEVGDTGTTEEDTTDETETADDTETGTAEEETETTGEPDPNFPLCTCEDFPDAGTCYAVPAGDAEALLIAANSMEDGDALVMGLGHTELDNQVTIRADGISVCGQGMGEEGDFEQGTTLDFLPQMSQSNGIDIVGDDIVVRDLAIVDAKKDGLRIEDSTGVTIQRVRVTWRNESDSNNGAYGIYPVKVTQVLIEDSAAYNSSDAGIYVGQCAHAIVRNNVAMGNVAGIEIENTQYADVYGNLAEDNTGGLLIFDLPGNPIIGHDVAIHDNMIIANNRVNFAPGGTVKQIPPGTGTFTLASRRVEIYDNVYTDNGTGDIAILSGLVIEGDPAAWGLSMDELVGDIEGVELPTEGDTVFNYETNNIWVHGNEHSGGGTNPFLSTPDQELGVLLALLYASDLPIDSVLYDTIGESSFHTTDPAENSNDNHICMGDNPGGSFASLYVEVNSMTMGATTDDLFQPEAPYTPFDCDAFSMGPIVPPDM</sequence>
<evidence type="ECO:0000313" key="3">
    <source>
        <dbReference type="EMBL" id="EDM76632.1"/>
    </source>
</evidence>
<dbReference type="InterPro" id="IPR022442">
    <property type="entry name" value="SO_2930-like_dom"/>
</dbReference>
<dbReference type="STRING" id="391625.PPSIR1_18222"/>
<dbReference type="EMBL" id="ABCS01000061">
    <property type="protein sequence ID" value="EDM76632.1"/>
    <property type="molecule type" value="Genomic_DNA"/>
</dbReference>
<comment type="caution">
    <text evidence="3">The sequence shown here is derived from an EMBL/GenBank/DDBJ whole genome shotgun (WGS) entry which is preliminary data.</text>
</comment>
<evidence type="ECO:0000313" key="4">
    <source>
        <dbReference type="Proteomes" id="UP000005801"/>
    </source>
</evidence>
<dbReference type="NCBIfam" id="TIGR03805">
    <property type="entry name" value="beta_helix_1"/>
    <property type="match status" value="1"/>
</dbReference>
<dbReference type="InterPro" id="IPR012334">
    <property type="entry name" value="Pectin_lyas_fold"/>
</dbReference>
<reference evidence="3 4" key="1">
    <citation type="submission" date="2007-06" db="EMBL/GenBank/DDBJ databases">
        <authorList>
            <person name="Shimkets L."/>
            <person name="Ferriera S."/>
            <person name="Johnson J."/>
            <person name="Kravitz S."/>
            <person name="Beeson K."/>
            <person name="Sutton G."/>
            <person name="Rogers Y.-H."/>
            <person name="Friedman R."/>
            <person name="Frazier M."/>
            <person name="Venter J.C."/>
        </authorList>
    </citation>
    <scope>NUCLEOTIDE SEQUENCE [LARGE SCALE GENOMIC DNA]</scope>
    <source>
        <strain evidence="3 4">SIR-1</strain>
    </source>
</reference>
<dbReference type="SMART" id="SM00710">
    <property type="entry name" value="PbH1"/>
    <property type="match status" value="7"/>
</dbReference>
<keyword evidence="4" id="KW-1185">Reference proteome</keyword>
<dbReference type="InterPro" id="IPR022441">
    <property type="entry name" value="Para_beta_helix_rpt-2"/>
</dbReference>
<dbReference type="PROSITE" id="PS51257">
    <property type="entry name" value="PROKAR_LIPOPROTEIN"/>
    <property type="match status" value="1"/>
</dbReference>
<dbReference type="NCBIfam" id="TIGR03804">
    <property type="entry name" value="para_beta_helix"/>
    <property type="match status" value="1"/>
</dbReference>
<proteinExistence type="predicted"/>
<dbReference type="eggNOG" id="COG3420">
    <property type="taxonomic scope" value="Bacteria"/>
</dbReference>
<dbReference type="Proteomes" id="UP000005801">
    <property type="component" value="Unassembled WGS sequence"/>
</dbReference>
<dbReference type="InterPro" id="IPR039448">
    <property type="entry name" value="Beta_helix"/>
</dbReference>
<name>A6GBV9_9BACT</name>
<dbReference type="Pfam" id="PF13229">
    <property type="entry name" value="Beta_helix"/>
    <property type="match status" value="1"/>
</dbReference>
<feature type="domain" description="Right handed beta helix" evidence="2">
    <location>
        <begin position="191"/>
        <end position="359"/>
    </location>
</feature>
<organism evidence="3 4">
    <name type="scientific">Plesiocystis pacifica SIR-1</name>
    <dbReference type="NCBI Taxonomy" id="391625"/>
    <lineage>
        <taxon>Bacteria</taxon>
        <taxon>Pseudomonadati</taxon>
        <taxon>Myxococcota</taxon>
        <taxon>Polyangia</taxon>
        <taxon>Nannocystales</taxon>
        <taxon>Nannocystaceae</taxon>
        <taxon>Plesiocystis</taxon>
    </lineage>
</organism>
<dbReference type="AlphaFoldDB" id="A6GBV9"/>
<dbReference type="InterPro" id="IPR006626">
    <property type="entry name" value="PbH1"/>
</dbReference>
<dbReference type="Gene3D" id="2.160.20.10">
    <property type="entry name" value="Single-stranded right-handed beta-helix, Pectin lyase-like"/>
    <property type="match status" value="1"/>
</dbReference>
<gene>
    <name evidence="3" type="ORF">PPSIR1_18222</name>
</gene>
<dbReference type="SUPFAM" id="SSF51126">
    <property type="entry name" value="Pectin lyase-like"/>
    <property type="match status" value="1"/>
</dbReference>
<dbReference type="InterPro" id="IPR011050">
    <property type="entry name" value="Pectin_lyase_fold/virulence"/>
</dbReference>
<evidence type="ECO:0000256" key="1">
    <source>
        <dbReference type="SAM" id="MobiDB-lite"/>
    </source>
</evidence>
<evidence type="ECO:0000259" key="2">
    <source>
        <dbReference type="Pfam" id="PF13229"/>
    </source>
</evidence>
<feature type="compositionally biased region" description="Acidic residues" evidence="1">
    <location>
        <begin position="35"/>
        <end position="75"/>
    </location>
</feature>
<accession>A6GBV9</accession>